<dbReference type="GeneID" id="112851698"/>
<dbReference type="GO" id="GO:0045666">
    <property type="term" value="P:positive regulation of neuron differentiation"/>
    <property type="evidence" value="ECO:0007669"/>
    <property type="project" value="TreeGrafter"/>
</dbReference>
<feature type="compositionally biased region" description="Acidic residues" evidence="2">
    <location>
        <begin position="479"/>
        <end position="488"/>
    </location>
</feature>
<dbReference type="GO" id="GO:0007015">
    <property type="term" value="P:actin filament organization"/>
    <property type="evidence" value="ECO:0007669"/>
    <property type="project" value="TreeGrafter"/>
</dbReference>
<accession>A0A6P6H5K3</accession>
<feature type="compositionally biased region" description="Basic and acidic residues" evidence="2">
    <location>
        <begin position="458"/>
        <end position="477"/>
    </location>
</feature>
<dbReference type="GO" id="GO:0005085">
    <property type="term" value="F:guanyl-nucleotide exchange factor activity"/>
    <property type="evidence" value="ECO:0007669"/>
    <property type="project" value="UniProtKB-KW"/>
</dbReference>
<evidence type="ECO:0000256" key="2">
    <source>
        <dbReference type="SAM" id="MobiDB-lite"/>
    </source>
</evidence>
<sequence length="524" mass="58070">MRWTQLGCCLQATAARFPQPLFQTAGWAEEAGVGGPGQLEDQLPSATWALDSSTDRQRRLWPRDTRSPPARNSFGKSPLMGGTRRPVCVKKTAGTVGVMGTGGRGKPEIKPAIGGGLALLIMGTVRATWLLGGAVCMPRAAGSNLFTDTSFPGVWACNVTIHNRCKDTLANCTKVKQKQQKAALLKNSTALQSVSLRSKTAPRERPSSAIYPSDSFRQSLLGSRRGRSSLSLAKSVSTTNIAGHFSDESPLGLRRILSQSTDSLNMRNRALSVESLIDEGAEVIYSELMSDFETDERDFAADSWSLAVDSSFLQQQKKEVMKQQDVIYDVLMLLMTDVLVFLQEKDQKYIFPALDKPSVVSLQNLIVRDIANQEKGMFLISAAPPEMYEVHTASRDDRSTWIRVIQQSVRVCPSREDFPLIETEDEAYLRRIKSKSIHRPSRGHDRLDLSVTIRSIHRPFEDRERQDLGSPEERLQDSSDPDTGSEEEGGSRLSPPHSPRDFTRMQDIPEETETRDGEPVASES</sequence>
<organism evidence="4 5">
    <name type="scientific">Puma concolor</name>
    <name type="common">Mountain lion</name>
    <name type="synonym">Felis concolor</name>
    <dbReference type="NCBI Taxonomy" id="9696"/>
    <lineage>
        <taxon>Eukaryota</taxon>
        <taxon>Metazoa</taxon>
        <taxon>Chordata</taxon>
        <taxon>Craniata</taxon>
        <taxon>Vertebrata</taxon>
        <taxon>Euteleostomi</taxon>
        <taxon>Mammalia</taxon>
        <taxon>Eutheria</taxon>
        <taxon>Laurasiatheria</taxon>
        <taxon>Carnivora</taxon>
        <taxon>Feliformia</taxon>
        <taxon>Felidae</taxon>
        <taxon>Felinae</taxon>
        <taxon>Puma</taxon>
    </lineage>
</organism>
<dbReference type="GO" id="GO:0035023">
    <property type="term" value="P:regulation of Rho protein signal transduction"/>
    <property type="evidence" value="ECO:0007669"/>
    <property type="project" value="TreeGrafter"/>
</dbReference>
<reference evidence="5" key="1">
    <citation type="submission" date="2025-08" db="UniProtKB">
        <authorList>
            <consortium name="RefSeq"/>
        </authorList>
    </citation>
    <scope>IDENTIFICATION</scope>
    <source>
        <tissue evidence="5">Blood</tissue>
    </source>
</reference>
<dbReference type="InterPro" id="IPR041020">
    <property type="entry name" value="PH_16"/>
</dbReference>
<dbReference type="Proteomes" id="UP000515131">
    <property type="component" value="Unplaced"/>
</dbReference>
<dbReference type="Pfam" id="PF17838">
    <property type="entry name" value="PH_16"/>
    <property type="match status" value="1"/>
</dbReference>
<keyword evidence="4" id="KW-1185">Reference proteome</keyword>
<proteinExistence type="predicted"/>
<name>A0A6P6H5K3_PUMCO</name>
<dbReference type="CTD" id="9181"/>
<dbReference type="RefSeq" id="XP_025770959.1">
    <property type="nucleotide sequence ID" value="XM_025915174.1"/>
</dbReference>
<dbReference type="KEGG" id="pcoo:112851698"/>
<dbReference type="GO" id="GO:0032587">
    <property type="term" value="C:ruffle membrane"/>
    <property type="evidence" value="ECO:0007669"/>
    <property type="project" value="TreeGrafter"/>
</dbReference>
<feature type="region of interest" description="Disordered" evidence="2">
    <location>
        <begin position="458"/>
        <end position="524"/>
    </location>
</feature>
<keyword evidence="1" id="KW-0344">Guanine-nucleotide releasing factor</keyword>
<dbReference type="SUPFAM" id="SSF50729">
    <property type="entry name" value="PH domain-like"/>
    <property type="match status" value="1"/>
</dbReference>
<protein>
    <submittedName>
        <fullName evidence="5">Rho guanine nucleotide exchange factor 2</fullName>
    </submittedName>
</protein>
<evidence type="ECO:0000313" key="5">
    <source>
        <dbReference type="RefSeq" id="XP_025770959.1"/>
    </source>
</evidence>
<gene>
    <name evidence="5" type="primary">ARHGEF2</name>
</gene>
<dbReference type="GO" id="GO:0000902">
    <property type="term" value="P:cell morphogenesis"/>
    <property type="evidence" value="ECO:0007669"/>
    <property type="project" value="TreeGrafter"/>
</dbReference>
<dbReference type="GO" id="GO:0008017">
    <property type="term" value="F:microtubule binding"/>
    <property type="evidence" value="ECO:0007669"/>
    <property type="project" value="TreeGrafter"/>
</dbReference>
<dbReference type="PANTHER" id="PTHR13944:SF20">
    <property type="entry name" value="RHO GUANINE NUCLEOTIDE EXCHANGE FACTOR 2"/>
    <property type="match status" value="1"/>
</dbReference>
<feature type="compositionally biased region" description="Basic and acidic residues" evidence="2">
    <location>
        <begin position="53"/>
        <end position="66"/>
    </location>
</feature>
<dbReference type="GO" id="GO:0005856">
    <property type="term" value="C:cytoskeleton"/>
    <property type="evidence" value="ECO:0007669"/>
    <property type="project" value="TreeGrafter"/>
</dbReference>
<evidence type="ECO:0000256" key="1">
    <source>
        <dbReference type="ARBA" id="ARBA00022658"/>
    </source>
</evidence>
<dbReference type="Gene3D" id="2.30.29.30">
    <property type="entry name" value="Pleckstrin-homology domain (PH domain)/Phosphotyrosine-binding domain (PTB)"/>
    <property type="match status" value="1"/>
</dbReference>
<feature type="domain" description="PH" evidence="3">
    <location>
        <begin position="306"/>
        <end position="410"/>
    </location>
</feature>
<dbReference type="PANTHER" id="PTHR13944">
    <property type="entry name" value="AGAP007712-PA"/>
    <property type="match status" value="1"/>
</dbReference>
<evidence type="ECO:0000313" key="4">
    <source>
        <dbReference type="Proteomes" id="UP000515131"/>
    </source>
</evidence>
<dbReference type="AlphaFoldDB" id="A0A6P6H5K3"/>
<evidence type="ECO:0000259" key="3">
    <source>
        <dbReference type="PROSITE" id="PS50003"/>
    </source>
</evidence>
<dbReference type="InterPro" id="IPR001849">
    <property type="entry name" value="PH_domain"/>
</dbReference>
<dbReference type="InterPro" id="IPR011993">
    <property type="entry name" value="PH-like_dom_sf"/>
</dbReference>
<dbReference type="InterPro" id="IPR051632">
    <property type="entry name" value="Rho_GEF"/>
</dbReference>
<dbReference type="PROSITE" id="PS50003">
    <property type="entry name" value="PH_DOMAIN"/>
    <property type="match status" value="1"/>
</dbReference>
<feature type="region of interest" description="Disordered" evidence="2">
    <location>
        <begin position="51"/>
        <end position="78"/>
    </location>
</feature>